<dbReference type="Pfam" id="PF00089">
    <property type="entry name" value="Trypsin"/>
    <property type="match status" value="1"/>
</dbReference>
<proteinExistence type="predicted"/>
<evidence type="ECO:0000313" key="3">
    <source>
        <dbReference type="Ensembl" id="ENSXMAP00000035646.1"/>
    </source>
</evidence>
<dbReference type="InParanoid" id="A0A3B5QZF6"/>
<reference evidence="4" key="1">
    <citation type="submission" date="2012-01" db="EMBL/GenBank/DDBJ databases">
        <authorList>
            <person name="Walter R."/>
            <person name="Schartl M."/>
            <person name="Warren W."/>
        </authorList>
    </citation>
    <scope>NUCLEOTIDE SEQUENCE [LARGE SCALE GENOMIC DNA]</scope>
    <source>
        <strain evidence="4">JP 163 A</strain>
    </source>
</reference>
<reference evidence="4" key="2">
    <citation type="journal article" date="2013" name="Nat. Genet.">
        <title>The genome of the platyfish, Xiphophorus maculatus, provides insights into evolutionary adaptation and several complex traits.</title>
        <authorList>
            <person name="Schartl M."/>
            <person name="Walter R.B."/>
            <person name="Shen Y."/>
            <person name="Garcia T."/>
            <person name="Catchen J."/>
            <person name="Amores A."/>
            <person name="Braasch I."/>
            <person name="Chalopin D."/>
            <person name="Volff J.N."/>
            <person name="Lesch K.P."/>
            <person name="Bisazza A."/>
            <person name="Minx P."/>
            <person name="Hillier L."/>
            <person name="Wilson R.K."/>
            <person name="Fuerstenberg S."/>
            <person name="Boore J."/>
            <person name="Searle S."/>
            <person name="Postlethwait J.H."/>
            <person name="Warren W.C."/>
        </authorList>
    </citation>
    <scope>NUCLEOTIDE SEQUENCE [LARGE SCALE GENOMIC DNA]</scope>
    <source>
        <strain evidence="4">JP 163 A</strain>
    </source>
</reference>
<organism evidence="3 4">
    <name type="scientific">Xiphophorus maculatus</name>
    <name type="common">Southern platyfish</name>
    <name type="synonym">Platypoecilus maculatus</name>
    <dbReference type="NCBI Taxonomy" id="8083"/>
    <lineage>
        <taxon>Eukaryota</taxon>
        <taxon>Metazoa</taxon>
        <taxon>Chordata</taxon>
        <taxon>Craniata</taxon>
        <taxon>Vertebrata</taxon>
        <taxon>Euteleostomi</taxon>
        <taxon>Actinopterygii</taxon>
        <taxon>Neopterygii</taxon>
        <taxon>Teleostei</taxon>
        <taxon>Neoteleostei</taxon>
        <taxon>Acanthomorphata</taxon>
        <taxon>Ovalentaria</taxon>
        <taxon>Atherinomorphae</taxon>
        <taxon>Cyprinodontiformes</taxon>
        <taxon>Poeciliidae</taxon>
        <taxon>Poeciliinae</taxon>
        <taxon>Xiphophorus</taxon>
    </lineage>
</organism>
<dbReference type="InterPro" id="IPR043504">
    <property type="entry name" value="Peptidase_S1_PA_chymotrypsin"/>
</dbReference>
<dbReference type="Ensembl" id="ENSXMAT00000029282.1">
    <property type="protein sequence ID" value="ENSXMAP00000035646.1"/>
    <property type="gene ID" value="ENSXMAG00000027474.1"/>
</dbReference>
<dbReference type="PROSITE" id="PS50240">
    <property type="entry name" value="TRYPSIN_DOM"/>
    <property type="match status" value="1"/>
</dbReference>
<reference evidence="3" key="3">
    <citation type="submission" date="2025-08" db="UniProtKB">
        <authorList>
            <consortium name="Ensembl"/>
        </authorList>
    </citation>
    <scope>IDENTIFICATION</scope>
    <source>
        <strain evidence="3">JP 163 A</strain>
    </source>
</reference>
<dbReference type="InterPro" id="IPR001254">
    <property type="entry name" value="Trypsin_dom"/>
</dbReference>
<keyword evidence="4" id="KW-1185">Reference proteome</keyword>
<dbReference type="STRING" id="8083.ENSXMAP00000035646"/>
<dbReference type="InterPro" id="IPR009003">
    <property type="entry name" value="Peptidase_S1_PA"/>
</dbReference>
<accession>A0A3B5QZF6</accession>
<dbReference type="PRINTS" id="PR00722">
    <property type="entry name" value="CHYMOTRYPSIN"/>
</dbReference>
<keyword evidence="1" id="KW-1015">Disulfide bond</keyword>
<protein>
    <recommendedName>
        <fullName evidence="2">Peptidase S1 domain-containing protein</fullName>
    </recommendedName>
</protein>
<dbReference type="SMART" id="SM00020">
    <property type="entry name" value="Tryp_SPc"/>
    <property type="match status" value="1"/>
</dbReference>
<sequence length="192" mass="22048">GGYDCHDTERLYHVRLESSNGTHMSRCGGSLIHPQWILTVAHCWQTNVAVLKVHPRTAWPQRQMIQQAPVIFRRNFQQHDLMLLKLETPVTDVPLPQLPDRRYRLNRGDVVQLAGEGATTTGPNNEQCERNIEVMRIKSLFLSLQRRLTAMLGNKIYGVISFGGPRYACQRPAAFLDVTQYKKWIKRITGLK</sequence>
<dbReference type="GO" id="GO:0006508">
    <property type="term" value="P:proteolysis"/>
    <property type="evidence" value="ECO:0007669"/>
    <property type="project" value="InterPro"/>
</dbReference>
<dbReference type="PANTHER" id="PTHR24271">
    <property type="entry name" value="KALLIKREIN-RELATED"/>
    <property type="match status" value="1"/>
</dbReference>
<dbReference type="OMA" id="NEQCERN"/>
<dbReference type="SUPFAM" id="SSF50494">
    <property type="entry name" value="Trypsin-like serine proteases"/>
    <property type="match status" value="1"/>
</dbReference>
<evidence type="ECO:0000313" key="4">
    <source>
        <dbReference type="Proteomes" id="UP000002852"/>
    </source>
</evidence>
<evidence type="ECO:0000256" key="1">
    <source>
        <dbReference type="ARBA" id="ARBA00023157"/>
    </source>
</evidence>
<dbReference type="GO" id="GO:0004252">
    <property type="term" value="F:serine-type endopeptidase activity"/>
    <property type="evidence" value="ECO:0007669"/>
    <property type="project" value="InterPro"/>
</dbReference>
<dbReference type="Gene3D" id="2.40.10.10">
    <property type="entry name" value="Trypsin-like serine proteases"/>
    <property type="match status" value="1"/>
</dbReference>
<dbReference type="AlphaFoldDB" id="A0A3B5QZF6"/>
<feature type="domain" description="Peptidase S1" evidence="2">
    <location>
        <begin position="1"/>
        <end position="190"/>
    </location>
</feature>
<dbReference type="PANTHER" id="PTHR24271:SF50">
    <property type="match status" value="1"/>
</dbReference>
<dbReference type="InterPro" id="IPR001314">
    <property type="entry name" value="Peptidase_S1A"/>
</dbReference>
<dbReference type="GeneTree" id="ENSGT00390000009571"/>
<evidence type="ECO:0000259" key="2">
    <source>
        <dbReference type="PROSITE" id="PS50240"/>
    </source>
</evidence>
<reference evidence="3" key="4">
    <citation type="submission" date="2025-09" db="UniProtKB">
        <authorList>
            <consortium name="Ensembl"/>
        </authorList>
    </citation>
    <scope>IDENTIFICATION</scope>
    <source>
        <strain evidence="3">JP 163 A</strain>
    </source>
</reference>
<dbReference type="Proteomes" id="UP000002852">
    <property type="component" value="Unassembled WGS sequence"/>
</dbReference>
<name>A0A3B5QZF6_XIPMA</name>